<feature type="chain" id="PRO_5001779158" description="DUF7707 domain-containing protein" evidence="2">
    <location>
        <begin position="19"/>
        <end position="204"/>
    </location>
</feature>
<evidence type="ECO:0000256" key="1">
    <source>
        <dbReference type="SAM" id="MobiDB-lite"/>
    </source>
</evidence>
<keyword evidence="5" id="KW-1185">Reference proteome</keyword>
<dbReference type="OMA" id="KNPCGAQ"/>
<dbReference type="Proteomes" id="UP000028524">
    <property type="component" value="Unassembled WGS sequence"/>
</dbReference>
<reference evidence="4 5" key="1">
    <citation type="journal article" date="2014" name="BMC Genomics">
        <title>Comparative genome sequencing reveals chemotype-specific gene clusters in the toxigenic black mold Stachybotrys.</title>
        <authorList>
            <person name="Semeiks J."/>
            <person name="Borek D."/>
            <person name="Otwinowski Z."/>
            <person name="Grishin N.V."/>
        </authorList>
    </citation>
    <scope>NUCLEOTIDE SEQUENCE [LARGE SCALE GENOMIC DNA]</scope>
    <source>
        <strain evidence="4 5">IBT 40285</strain>
    </source>
</reference>
<evidence type="ECO:0000313" key="4">
    <source>
        <dbReference type="EMBL" id="KFA60192.1"/>
    </source>
</evidence>
<sequence>MVTLRTTLMALALGLVSAQDYYLDPDTVNEGLRGTWCDNQLSTCPLICRDQGDAPDINTCDPDTLRYECICEGGDVPDVDEYSLTLPYFLCQEWGNRCVTACGGNSQCASDCREDNPCGARNPTRANTTSTSATAGATASRTDDGTTIFTGNPGSSNEDSEEGSSDNNSNSDSEDNDSAAAVTLGRTYGLAIIFGTLFAGFAML</sequence>
<dbReference type="EMBL" id="KL660944">
    <property type="protein sequence ID" value="KFA60192.1"/>
    <property type="molecule type" value="Genomic_DNA"/>
</dbReference>
<dbReference type="HOGENOM" id="CLU_084512_0_0_1"/>
<dbReference type="STRING" id="1283841.A0A084Q8A7"/>
<keyword evidence="2" id="KW-0732">Signal</keyword>
<name>A0A084Q8A7_STAC4</name>
<accession>A0A084Q8A7</accession>
<evidence type="ECO:0000259" key="3">
    <source>
        <dbReference type="Pfam" id="PF24808"/>
    </source>
</evidence>
<dbReference type="PANTHER" id="PTHR38118">
    <property type="entry name" value="ANCHORED CELL WALL PROTEIN 11-RELATED"/>
    <property type="match status" value="1"/>
</dbReference>
<dbReference type="Pfam" id="PF24808">
    <property type="entry name" value="DUF7707"/>
    <property type="match status" value="1"/>
</dbReference>
<gene>
    <name evidence="4" type="ORF">S40285_07565</name>
</gene>
<feature type="domain" description="DUF7707" evidence="3">
    <location>
        <begin position="22"/>
        <end position="123"/>
    </location>
</feature>
<organism evidence="4 5">
    <name type="scientific">Stachybotrys chlorohalonatus (strain IBT 40285)</name>
    <dbReference type="NCBI Taxonomy" id="1283841"/>
    <lineage>
        <taxon>Eukaryota</taxon>
        <taxon>Fungi</taxon>
        <taxon>Dikarya</taxon>
        <taxon>Ascomycota</taxon>
        <taxon>Pezizomycotina</taxon>
        <taxon>Sordariomycetes</taxon>
        <taxon>Hypocreomycetidae</taxon>
        <taxon>Hypocreales</taxon>
        <taxon>Stachybotryaceae</taxon>
        <taxon>Stachybotrys</taxon>
    </lineage>
</organism>
<evidence type="ECO:0000256" key="2">
    <source>
        <dbReference type="SAM" id="SignalP"/>
    </source>
</evidence>
<dbReference type="InterPro" id="IPR056124">
    <property type="entry name" value="DUF7707"/>
</dbReference>
<dbReference type="OrthoDB" id="2439692at2759"/>
<evidence type="ECO:0000313" key="5">
    <source>
        <dbReference type="Proteomes" id="UP000028524"/>
    </source>
</evidence>
<proteinExistence type="predicted"/>
<feature type="region of interest" description="Disordered" evidence="1">
    <location>
        <begin position="120"/>
        <end position="178"/>
    </location>
</feature>
<dbReference type="PANTHER" id="PTHR38118:SF2">
    <property type="entry name" value="CDP-ALCOHOL PHOSPHATIDYLTRANSFERASE PROTEIN"/>
    <property type="match status" value="1"/>
</dbReference>
<dbReference type="AlphaFoldDB" id="A0A084Q8A7"/>
<feature type="signal peptide" evidence="2">
    <location>
        <begin position="1"/>
        <end position="18"/>
    </location>
</feature>
<protein>
    <recommendedName>
        <fullName evidence="3">DUF7707 domain-containing protein</fullName>
    </recommendedName>
</protein>
<feature type="compositionally biased region" description="Low complexity" evidence="1">
    <location>
        <begin position="120"/>
        <end position="140"/>
    </location>
</feature>
<dbReference type="InParanoid" id="A0A084Q8A7"/>